<reference evidence="2" key="2">
    <citation type="submission" date="2025-08" db="UniProtKB">
        <authorList>
            <consortium name="RefSeq"/>
        </authorList>
    </citation>
    <scope>IDENTIFICATION</scope>
    <source>
        <tissue evidence="2">Leaf</tissue>
    </source>
</reference>
<accession>A0AC58U0C9</accession>
<proteinExistence type="predicted"/>
<dbReference type="RefSeq" id="XP_075102922.1">
    <property type="nucleotide sequence ID" value="XM_075246821.1"/>
</dbReference>
<evidence type="ECO:0000313" key="1">
    <source>
        <dbReference type="Proteomes" id="UP000790787"/>
    </source>
</evidence>
<keyword evidence="1" id="KW-1185">Reference proteome</keyword>
<name>A0AC58U0C9_TOBAC</name>
<organism evidence="1 2">
    <name type="scientific">Nicotiana tabacum</name>
    <name type="common">Common tobacco</name>
    <dbReference type="NCBI Taxonomy" id="4097"/>
    <lineage>
        <taxon>Eukaryota</taxon>
        <taxon>Viridiplantae</taxon>
        <taxon>Streptophyta</taxon>
        <taxon>Embryophyta</taxon>
        <taxon>Tracheophyta</taxon>
        <taxon>Spermatophyta</taxon>
        <taxon>Magnoliopsida</taxon>
        <taxon>eudicotyledons</taxon>
        <taxon>Gunneridae</taxon>
        <taxon>Pentapetalae</taxon>
        <taxon>asterids</taxon>
        <taxon>lamiids</taxon>
        <taxon>Solanales</taxon>
        <taxon>Solanaceae</taxon>
        <taxon>Nicotianoideae</taxon>
        <taxon>Nicotianeae</taxon>
        <taxon>Nicotiana</taxon>
    </lineage>
</organism>
<gene>
    <name evidence="2" type="primary">LOC142177608</name>
</gene>
<evidence type="ECO:0000313" key="2">
    <source>
        <dbReference type="RefSeq" id="XP_075102922.1"/>
    </source>
</evidence>
<protein>
    <submittedName>
        <fullName evidence="2">Uncharacterized protein LOC142177608 isoform X2</fullName>
    </submittedName>
</protein>
<dbReference type="Proteomes" id="UP000790787">
    <property type="component" value="Chromosome 23"/>
</dbReference>
<reference evidence="1" key="1">
    <citation type="journal article" date="2014" name="Nat. Commun.">
        <title>The tobacco genome sequence and its comparison with those of tomato and potato.</title>
        <authorList>
            <person name="Sierro N."/>
            <person name="Battey J.N."/>
            <person name="Ouadi S."/>
            <person name="Bakaher N."/>
            <person name="Bovet L."/>
            <person name="Willig A."/>
            <person name="Goepfert S."/>
            <person name="Peitsch M.C."/>
            <person name="Ivanov N.V."/>
        </authorList>
    </citation>
    <scope>NUCLEOTIDE SEQUENCE [LARGE SCALE GENOMIC DNA]</scope>
</reference>
<sequence>MAKPRKLPTSLAIIRKFGDNEEEFQPKAIYKSEMKPPHKALFEFINKVVLPKQERRHITIFMDLVLMECLDSRRQINSPWFIIQLLDRDLTGTKTHAIPYGLILTAVLAHFKEPIKKWEVGTSMDHFGANTLTACDYEVHTTPKEPGSSKKVPVNRKVRALVQENGAKDAEIERLKKRLAELETEKDALGDKLAKEKEKNDGILHDTLELLHARNQEPDPSQP</sequence>